<keyword evidence="2" id="KW-1185">Reference proteome</keyword>
<protein>
    <recommendedName>
        <fullName evidence="3">DUF2785 domain-containing protein</fullName>
    </recommendedName>
</protein>
<reference evidence="2" key="1">
    <citation type="submission" date="2023-07" db="EMBL/GenBank/DDBJ databases">
        <title>Conexibacter stalactiti sp. nov., isolated from stalactites in a lava cave and emended description of the genus Conexibacter.</title>
        <authorList>
            <person name="Lee S.D."/>
        </authorList>
    </citation>
    <scope>NUCLEOTIDE SEQUENCE [LARGE SCALE GENOMIC DNA]</scope>
    <source>
        <strain evidence="2">KCTC 39840</strain>
    </source>
</reference>
<proteinExistence type="predicted"/>
<evidence type="ECO:0008006" key="3">
    <source>
        <dbReference type="Google" id="ProtNLM"/>
    </source>
</evidence>
<sequence>MPPDLTTTDQQIEALLRAIADAMEQTAPPAPGISGEQLEQYLGDVVDLTFNGDADQRVALIARLLTVARTVNAERDADLRDYAWLRRLERPLRRWERDRRLGSASPRPRPAELDARVAMFSAAIGPDAVIGAHTVALSVAELVAIHQLAGTTSLEEAIAARAALTPLLEEAAGLLGARSPDFGVGVYEQPGATLAHVEQATWQIEQILQHPQGAEELPWLRALWLEVAAAIVCAHDLYEQREDHAERWRGVLDLAAEKVTVGGLAADPTSFDERGTLTLVRSVALSFAALWLDELRDAADAPGVPMLEDRLATAAAQALIAAYIAQHRLDDATR</sequence>
<organism evidence="1 2">
    <name type="scientific">Conexibacter stalactiti</name>
    <dbReference type="NCBI Taxonomy" id="1940611"/>
    <lineage>
        <taxon>Bacteria</taxon>
        <taxon>Bacillati</taxon>
        <taxon>Actinomycetota</taxon>
        <taxon>Thermoleophilia</taxon>
        <taxon>Solirubrobacterales</taxon>
        <taxon>Conexibacteraceae</taxon>
        <taxon>Conexibacter</taxon>
    </lineage>
</organism>
<accession>A0ABU4HR98</accession>
<evidence type="ECO:0000313" key="2">
    <source>
        <dbReference type="Proteomes" id="UP001284601"/>
    </source>
</evidence>
<comment type="caution">
    <text evidence="1">The sequence shown here is derived from an EMBL/GenBank/DDBJ whole genome shotgun (WGS) entry which is preliminary data.</text>
</comment>
<dbReference type="Proteomes" id="UP001284601">
    <property type="component" value="Unassembled WGS sequence"/>
</dbReference>
<name>A0ABU4HR98_9ACTN</name>
<gene>
    <name evidence="1" type="ORF">R7226_15865</name>
</gene>
<evidence type="ECO:0000313" key="1">
    <source>
        <dbReference type="EMBL" id="MDW5595825.1"/>
    </source>
</evidence>
<reference evidence="1 2" key="2">
    <citation type="submission" date="2023-10" db="EMBL/GenBank/DDBJ databases">
        <authorList>
            <person name="Han X.F."/>
        </authorList>
    </citation>
    <scope>NUCLEOTIDE SEQUENCE [LARGE SCALE GENOMIC DNA]</scope>
    <source>
        <strain evidence="1 2">KCTC 39840</strain>
    </source>
</reference>
<dbReference type="EMBL" id="JAWSTH010000041">
    <property type="protein sequence ID" value="MDW5595825.1"/>
    <property type="molecule type" value="Genomic_DNA"/>
</dbReference>
<dbReference type="RefSeq" id="WP_318598167.1">
    <property type="nucleotide sequence ID" value="NZ_JAWSTH010000041.1"/>
</dbReference>